<feature type="transmembrane region" description="Helical" evidence="8">
    <location>
        <begin position="1340"/>
        <end position="1366"/>
    </location>
</feature>
<feature type="transmembrane region" description="Helical" evidence="8">
    <location>
        <begin position="862"/>
        <end position="882"/>
    </location>
</feature>
<dbReference type="InterPro" id="IPR000560">
    <property type="entry name" value="His_Pase_clade-2"/>
</dbReference>
<comment type="subcellular location">
    <subcellularLocation>
        <location evidence="1">Membrane</location>
        <topology evidence="1">Multi-pass membrane protein</topology>
    </subcellularLocation>
</comment>
<dbReference type="PANTHER" id="PTHR13018:SF5">
    <property type="entry name" value="RE44586P"/>
    <property type="match status" value="1"/>
</dbReference>
<dbReference type="CDD" id="cd07061">
    <property type="entry name" value="HP_HAP_like"/>
    <property type="match status" value="1"/>
</dbReference>
<dbReference type="SUPFAM" id="SSF53254">
    <property type="entry name" value="Phosphoglycerate mutase-like"/>
    <property type="match status" value="1"/>
</dbReference>
<dbReference type="InterPro" id="IPR032880">
    <property type="entry name" value="CSC1/OSCA1-like_N"/>
</dbReference>
<sequence>MLLLIALCASLIVPLQPVLARAGPPRGKYFKILGPFFECIQVEWFEGDHISLLLNCVTEVRTLEKVHVRETTPFHYEIDNSSTEAYDAFMREVRDDCPNYHFDDNDFFKFDFYWQTNTIQMSSRVLTFVRHGSRVLTQSKGCWEGDETVYSCNSQTFSGYERLEGSFSPKFLRVRGDLGSLRGNCILGQLVDSGIDMQIANGQALRNAYGETLKLDKSPANPKVMIRADDCPRTIESAQALTMGMFPNDDGNNTAFEVVVPDRTVDGMEPNPDVCPAFSAAERVFLESKEAREHVRNSERMREKIGKITGRSDAWMNGDPANLAKIYGRMLDCLMSHACSTVPSEPKKLPTGLEIGGTSRLATDLLTTDVGVYGENFAFFDMFWSIGRYQVTPDLLRYSIGPLIRDVFNDLTISGRSFSLYSGHDTGPMGEMLSALGLRWQDSGKLCSSIWPTFGSMLIVEFYSDNSARFIYNGRVATADGVEECRGKSTCNVTSVLDHLRSLVPDEAECSGIANIACAYDIAPSDLQAYLPVAYSYFAKTEFMKDAMKFCGIATVPQLMKIMGCAHIASAMSIFFQPVVGALWMLITMIGADLFTLNICEMQKCSNLEVEHAYHDVQRYVSDLAADIPGMPNHDLCGKSSPICLATHVLHLTIAVMSIVVMVTGTPVCSYCVEVFGRKKKSESDEKIFFREIFPYTFRSHVQCVSFSLSTYTMADSSSSGDGSSKTTTSMAVLISFGIYIGIFAIMVLVYCLVKSKAPALYNCRQNIPELSCPLSDRKTGKWSWIRNAVLISDDELVAYAGLDAAAFIRMLRMGIKISCVGCFNSIYLIPIYKYQDREKSPGESDPMQSWSLGNLLNGDTAMIATLLASYVFYGYSMYLIYHEFSWYLSRRHQYLARMRLDNYTVFVRGLPEDMRSNRALRNFFEDVAPGQVLDARVALDIDELEKQEAERSKIIPKLEHAYNVAEYEGERPEMKVKMCGKEKMDTITVLERRLAALNRYCERTVRSAEDFQEKADELFQERFDKEVEVEDGLAGQLKSLTKAPVNIVKDVADIVPLPKALNPTNLLPFGDKPEFKVRADGFVTFRSLKASMSALQMLHSGTPFKICAMPAPLPDDVFWDNVGMPHMRQELGMLLSIVLTVVLCVFWTVPVAFVSSVSQVQNLKKELPFLEDWSEAWPGIDVLLQQISPILLAILNSLLVVFLKLFSQLEGHISNSTLNASLFAKLAAFYIIQTFFVSAIAGSLLASLHELSVDPWGTIQDILGNNLPQQSNYFMSFVFVQVGPPLGAELLRYTPYVKALIREKLGPRLTEKERSQPFFGLQPLTNPVTLDQPALLSTVMLFFMILFVYAVTSPIVAFVMAFAFACESLIYKNQYAFIYDPSNDSGGQMWTRAMRFIIFCEIVAEITVMAVLAIKEGAVASPLMVPLFIGTILFWLYLEQQHFRVAVYLPSRTCVEIDMERSKITQFDFNQWSGEYRQQALKVPYVRPDIPPNQHPPEELIEAGLGRLPSPSLSSSSPPSDDFITPRSVFSSTAPPNSPEARPSSSEIPPEPSIEDLHNRDGSPQS</sequence>
<name>A0A7J6PMX0_PEROL</name>
<proteinExistence type="inferred from homology"/>
<evidence type="ECO:0000256" key="9">
    <source>
        <dbReference type="SAM" id="SignalP"/>
    </source>
</evidence>
<evidence type="ECO:0000259" key="10">
    <source>
        <dbReference type="Pfam" id="PF02714"/>
    </source>
</evidence>
<dbReference type="OrthoDB" id="1689567at2759"/>
<feature type="chain" id="PRO_5029628867" evidence="9">
    <location>
        <begin position="21"/>
        <end position="1567"/>
    </location>
</feature>
<feature type="transmembrane region" description="Helical" evidence="8">
    <location>
        <begin position="1228"/>
        <end position="1249"/>
    </location>
</feature>
<feature type="transmembrane region" description="Helical" evidence="8">
    <location>
        <begin position="732"/>
        <end position="754"/>
    </location>
</feature>
<gene>
    <name evidence="13" type="ORF">FOZ60_013301</name>
</gene>
<dbReference type="GO" id="GO:0005227">
    <property type="term" value="F:calcium-activated cation channel activity"/>
    <property type="evidence" value="ECO:0007669"/>
    <property type="project" value="InterPro"/>
</dbReference>
<dbReference type="Gene3D" id="3.40.50.1240">
    <property type="entry name" value="Phosphoglycerate mutase-like"/>
    <property type="match status" value="1"/>
</dbReference>
<comment type="similarity">
    <text evidence="2">Belongs to the CSC1 (TC 1.A.17) family.</text>
</comment>
<feature type="transmembrane region" description="Helical" evidence="8">
    <location>
        <begin position="1188"/>
        <end position="1207"/>
    </location>
</feature>
<dbReference type="PANTHER" id="PTHR13018">
    <property type="entry name" value="PROBABLE MEMBRANE PROTEIN DUF221-RELATED"/>
    <property type="match status" value="1"/>
</dbReference>
<dbReference type="Pfam" id="PF00328">
    <property type="entry name" value="His_Phos_2"/>
    <property type="match status" value="1"/>
</dbReference>
<keyword evidence="5 8" id="KW-1133">Transmembrane helix</keyword>
<feature type="transmembrane region" description="Helical" evidence="8">
    <location>
        <begin position="1132"/>
        <end position="1154"/>
    </location>
</feature>
<evidence type="ECO:0000256" key="7">
    <source>
        <dbReference type="SAM" id="MobiDB-lite"/>
    </source>
</evidence>
<evidence type="ECO:0000259" key="11">
    <source>
        <dbReference type="Pfam" id="PF13967"/>
    </source>
</evidence>
<evidence type="ECO:0000256" key="1">
    <source>
        <dbReference type="ARBA" id="ARBA00004141"/>
    </source>
</evidence>
<evidence type="ECO:0000259" key="12">
    <source>
        <dbReference type="Pfam" id="PF14703"/>
    </source>
</evidence>
<accession>A0A7J6PMX0</accession>
<evidence type="ECO:0000256" key="4">
    <source>
        <dbReference type="ARBA" id="ARBA00022692"/>
    </source>
</evidence>
<dbReference type="Pfam" id="PF14703">
    <property type="entry name" value="PHM7_cyt"/>
    <property type="match status" value="1"/>
</dbReference>
<feature type="transmembrane region" description="Helical" evidence="8">
    <location>
        <begin position="649"/>
        <end position="673"/>
    </location>
</feature>
<keyword evidence="6 8" id="KW-0472">Membrane</keyword>
<comment type="caution">
    <text evidence="13">The sequence shown here is derived from an EMBL/GenBank/DDBJ whole genome shotgun (WGS) entry which is preliminary data.</text>
</comment>
<feature type="compositionally biased region" description="Low complexity" evidence="7">
    <location>
        <begin position="1540"/>
        <end position="1549"/>
    </location>
</feature>
<organism evidence="13 14">
    <name type="scientific">Perkinsus olseni</name>
    <name type="common">Perkinsus atlanticus</name>
    <dbReference type="NCBI Taxonomy" id="32597"/>
    <lineage>
        <taxon>Eukaryota</taxon>
        <taxon>Sar</taxon>
        <taxon>Alveolata</taxon>
        <taxon>Perkinsozoa</taxon>
        <taxon>Perkinsea</taxon>
        <taxon>Perkinsida</taxon>
        <taxon>Perkinsidae</taxon>
        <taxon>Perkinsus</taxon>
    </lineage>
</organism>
<feature type="domain" description="CSC1/OSCA1-like cytosolic" evidence="12">
    <location>
        <begin position="904"/>
        <end position="1008"/>
    </location>
</feature>
<feature type="transmembrane region" description="Helical" evidence="8">
    <location>
        <begin position="1397"/>
        <end position="1415"/>
    </location>
</feature>
<dbReference type="InterPro" id="IPR003864">
    <property type="entry name" value="CSC1/OSCA1-like_7TM"/>
</dbReference>
<feature type="domain" description="CSC1/OSCA1-like 7TM region" evidence="10">
    <location>
        <begin position="1136"/>
        <end position="1412"/>
    </location>
</feature>
<feature type="compositionally biased region" description="Low complexity" evidence="7">
    <location>
        <begin position="1509"/>
        <end position="1521"/>
    </location>
</feature>
<dbReference type="InterPro" id="IPR029033">
    <property type="entry name" value="His_PPase_superfam"/>
</dbReference>
<protein>
    <submittedName>
        <fullName evidence="13">Uncharacterized protein</fullName>
    </submittedName>
</protein>
<feature type="signal peptide" evidence="9">
    <location>
        <begin position="1"/>
        <end position="20"/>
    </location>
</feature>
<dbReference type="InterPro" id="IPR027815">
    <property type="entry name" value="CSC1/OSCA1-like_cyt"/>
</dbReference>
<keyword evidence="3" id="KW-0813">Transport</keyword>
<evidence type="ECO:0000313" key="13">
    <source>
        <dbReference type="EMBL" id="KAF4696950.1"/>
    </source>
</evidence>
<keyword evidence="4 8" id="KW-0812">Transmembrane</keyword>
<dbReference type="Proteomes" id="UP000541610">
    <property type="component" value="Unassembled WGS sequence"/>
</dbReference>
<evidence type="ECO:0000256" key="2">
    <source>
        <dbReference type="ARBA" id="ARBA00007779"/>
    </source>
</evidence>
<dbReference type="GO" id="GO:0005886">
    <property type="term" value="C:plasma membrane"/>
    <property type="evidence" value="ECO:0007669"/>
    <property type="project" value="TreeGrafter"/>
</dbReference>
<keyword evidence="9" id="KW-0732">Signal</keyword>
<evidence type="ECO:0000313" key="14">
    <source>
        <dbReference type="Proteomes" id="UP000541610"/>
    </source>
</evidence>
<evidence type="ECO:0000256" key="3">
    <source>
        <dbReference type="ARBA" id="ARBA00022448"/>
    </source>
</evidence>
<dbReference type="InterPro" id="IPR045122">
    <property type="entry name" value="Csc1-like"/>
</dbReference>
<feature type="transmembrane region" description="Helical" evidence="8">
    <location>
        <begin position="1421"/>
        <end position="1439"/>
    </location>
</feature>
<feature type="domain" description="CSC1/OSCA1-like N-terminal transmembrane" evidence="11">
    <location>
        <begin position="733"/>
        <end position="884"/>
    </location>
</feature>
<evidence type="ECO:0000256" key="8">
    <source>
        <dbReference type="SAM" id="Phobius"/>
    </source>
</evidence>
<dbReference type="Pfam" id="PF02714">
    <property type="entry name" value="RSN1_7TM"/>
    <property type="match status" value="1"/>
</dbReference>
<reference evidence="13 14" key="1">
    <citation type="submission" date="2020-04" db="EMBL/GenBank/DDBJ databases">
        <title>Perkinsus olseni comparative genomics.</title>
        <authorList>
            <person name="Bogema D.R."/>
        </authorList>
    </citation>
    <scope>NUCLEOTIDE SEQUENCE [LARGE SCALE GENOMIC DNA]</scope>
    <source>
        <strain evidence="13">00978-12</strain>
    </source>
</reference>
<evidence type="ECO:0000256" key="5">
    <source>
        <dbReference type="ARBA" id="ARBA00022989"/>
    </source>
</evidence>
<evidence type="ECO:0000256" key="6">
    <source>
        <dbReference type="ARBA" id="ARBA00023136"/>
    </source>
</evidence>
<dbReference type="Pfam" id="PF13967">
    <property type="entry name" value="RSN1_TM"/>
    <property type="match status" value="1"/>
</dbReference>
<feature type="transmembrane region" description="Helical" evidence="8">
    <location>
        <begin position="814"/>
        <end position="833"/>
    </location>
</feature>
<feature type="region of interest" description="Disordered" evidence="7">
    <location>
        <begin position="1505"/>
        <end position="1567"/>
    </location>
</feature>
<dbReference type="EMBL" id="JABANP010000006">
    <property type="protein sequence ID" value="KAF4696950.1"/>
    <property type="molecule type" value="Genomic_DNA"/>
</dbReference>
<feature type="compositionally biased region" description="Basic and acidic residues" evidence="7">
    <location>
        <begin position="1556"/>
        <end position="1567"/>
    </location>
</feature>